<evidence type="ECO:0000313" key="2">
    <source>
        <dbReference type="EMBL" id="SES43328.1"/>
    </source>
</evidence>
<gene>
    <name evidence="2" type="ORF">SAMN04488000_13135</name>
</gene>
<dbReference type="EMBL" id="FOFV01000031">
    <property type="protein sequence ID" value="SES43328.1"/>
    <property type="molecule type" value="Genomic_DNA"/>
</dbReference>
<keyword evidence="3" id="KW-1185">Reference proteome</keyword>
<reference evidence="3" key="1">
    <citation type="submission" date="2016-10" db="EMBL/GenBank/DDBJ databases">
        <authorList>
            <person name="Varghese N."/>
            <person name="Submissions S."/>
        </authorList>
    </citation>
    <scope>NUCLEOTIDE SEQUENCE [LARGE SCALE GENOMIC DNA]</scope>
    <source>
        <strain evidence="3">DSM 44437</strain>
    </source>
</reference>
<evidence type="ECO:0000313" key="3">
    <source>
        <dbReference type="Proteomes" id="UP000199503"/>
    </source>
</evidence>
<dbReference type="RefSeq" id="WP_089927617.1">
    <property type="nucleotide sequence ID" value="NZ_FOFV01000031.1"/>
</dbReference>
<dbReference type="AlphaFoldDB" id="A0A1H9XAV2"/>
<feature type="compositionally biased region" description="Low complexity" evidence="1">
    <location>
        <begin position="160"/>
        <end position="176"/>
    </location>
</feature>
<feature type="region of interest" description="Disordered" evidence="1">
    <location>
        <begin position="142"/>
        <end position="215"/>
    </location>
</feature>
<dbReference type="OrthoDB" id="3543540at2"/>
<dbReference type="Proteomes" id="UP000199503">
    <property type="component" value="Unassembled WGS sequence"/>
</dbReference>
<name>A0A1H9XAV2_9PSEU</name>
<sequence length="215" mass="22214">MNHEGTEVVHQARDAAGEVAVTAQEQIGHVVRETKSQADNVLRSAKDRVAGEADAQAKKVSTQLDRIADELSSMAESASPDALSAGAVRRVADTGRQAARFLDERGASGLLSSAQHFARRRPGAFLLGAAVAGFLVGRVAKSATGSPDSRSAVQPPPAAPVADVPPFAAAPASPTPDLGPSFDDEGVIGTDRGRQQYDPYTQDTVPAGGARNVQP</sequence>
<evidence type="ECO:0000256" key="1">
    <source>
        <dbReference type="SAM" id="MobiDB-lite"/>
    </source>
</evidence>
<evidence type="ECO:0008006" key="4">
    <source>
        <dbReference type="Google" id="ProtNLM"/>
    </source>
</evidence>
<dbReference type="STRING" id="65499.SAMN04488000_13135"/>
<accession>A0A1H9XAV2</accession>
<organism evidence="2 3">
    <name type="scientific">Lentzea albida</name>
    <dbReference type="NCBI Taxonomy" id="65499"/>
    <lineage>
        <taxon>Bacteria</taxon>
        <taxon>Bacillati</taxon>
        <taxon>Actinomycetota</taxon>
        <taxon>Actinomycetes</taxon>
        <taxon>Pseudonocardiales</taxon>
        <taxon>Pseudonocardiaceae</taxon>
        <taxon>Lentzea</taxon>
    </lineage>
</organism>
<proteinExistence type="predicted"/>
<protein>
    <recommendedName>
        <fullName evidence="4">DUF3618 domain-containing protein</fullName>
    </recommendedName>
</protein>